<feature type="transmembrane region" description="Helical" evidence="1">
    <location>
        <begin position="65"/>
        <end position="87"/>
    </location>
</feature>
<keyword evidence="3" id="KW-1185">Reference proteome</keyword>
<protein>
    <recommendedName>
        <fullName evidence="4">Integral membrane protein</fullName>
    </recommendedName>
</protein>
<feature type="transmembrane region" description="Helical" evidence="1">
    <location>
        <begin position="139"/>
        <end position="160"/>
    </location>
</feature>
<dbReference type="PANTHER" id="PTHR35184:SF1">
    <property type="entry name" value="INTEGRAL MEMBRANE PROTEIN"/>
    <property type="match status" value="1"/>
</dbReference>
<dbReference type="PANTHER" id="PTHR35184">
    <property type="entry name" value="YALI0C10208P"/>
    <property type="match status" value="1"/>
</dbReference>
<feature type="transmembrane region" description="Helical" evidence="1">
    <location>
        <begin position="180"/>
        <end position="200"/>
    </location>
</feature>
<dbReference type="RefSeq" id="XP_029763007.1">
    <property type="nucleotide sequence ID" value="XM_029902561.1"/>
</dbReference>
<evidence type="ECO:0000313" key="2">
    <source>
        <dbReference type="EMBL" id="KEQ86820.1"/>
    </source>
</evidence>
<dbReference type="EMBL" id="KL584977">
    <property type="protein sequence ID" value="KEQ86820.1"/>
    <property type="molecule type" value="Genomic_DNA"/>
</dbReference>
<feature type="transmembrane region" description="Helical" evidence="1">
    <location>
        <begin position="220"/>
        <end position="242"/>
    </location>
</feature>
<dbReference type="Proteomes" id="UP000030706">
    <property type="component" value="Unassembled WGS sequence"/>
</dbReference>
<dbReference type="Pfam" id="PF11309">
    <property type="entry name" value="DUF3112"/>
    <property type="match status" value="1"/>
</dbReference>
<feature type="transmembrane region" description="Helical" evidence="1">
    <location>
        <begin position="93"/>
        <end position="118"/>
    </location>
</feature>
<dbReference type="OrthoDB" id="3357002at2759"/>
<keyword evidence="1" id="KW-0812">Transmembrane</keyword>
<feature type="transmembrane region" description="Helical" evidence="1">
    <location>
        <begin position="257"/>
        <end position="276"/>
    </location>
</feature>
<name>A0A074XMR7_AURPU</name>
<sequence length="319" mass="35472">MSTSYETQQLRHGPPYASTTAAVGGRPTVHQDIPAIAVFLVLYLVGAISNMTIFQKNRRRGHKFLASWGMFGFCMARILSCVLRIVWTTEPHNVRLAIAAAIFLNLGVMVVYAVVLVLASRILRATQPSIGWNPVLRKAVKVSHAGIVVVVILVLSFTIANTETLDHTVRTVALWVQRGSNLYLLLLNCITPIFLLLSCLLPKDPESENFGSGSMAAKKIILGVASFFCLFISGFRCGVLWATPRPASNPAWYDHKVMLYLVELGFEVVIIYLFLFTRFDKKFWVPNGSTKAGDYSERNEEVHTVVDKEMAFDSDVQSV</sequence>
<proteinExistence type="predicted"/>
<dbReference type="HOGENOM" id="CLU_024263_0_1_1"/>
<evidence type="ECO:0008006" key="4">
    <source>
        <dbReference type="Google" id="ProtNLM"/>
    </source>
</evidence>
<evidence type="ECO:0000256" key="1">
    <source>
        <dbReference type="SAM" id="Phobius"/>
    </source>
</evidence>
<accession>A0A074XMR7</accession>
<organism evidence="2 3">
    <name type="scientific">Aureobasidium pullulans EXF-150</name>
    <dbReference type="NCBI Taxonomy" id="1043002"/>
    <lineage>
        <taxon>Eukaryota</taxon>
        <taxon>Fungi</taxon>
        <taxon>Dikarya</taxon>
        <taxon>Ascomycota</taxon>
        <taxon>Pezizomycotina</taxon>
        <taxon>Dothideomycetes</taxon>
        <taxon>Dothideomycetidae</taxon>
        <taxon>Dothideales</taxon>
        <taxon>Saccotheciaceae</taxon>
        <taxon>Aureobasidium</taxon>
    </lineage>
</organism>
<keyword evidence="1" id="KW-0472">Membrane</keyword>
<dbReference type="AlphaFoldDB" id="A0A074XMR7"/>
<dbReference type="STRING" id="1043002.A0A074XMR7"/>
<keyword evidence="1" id="KW-1133">Transmembrane helix</keyword>
<dbReference type="InterPro" id="IPR021460">
    <property type="entry name" value="DUF3112"/>
</dbReference>
<evidence type="ECO:0000313" key="3">
    <source>
        <dbReference type="Proteomes" id="UP000030706"/>
    </source>
</evidence>
<gene>
    <name evidence="2" type="ORF">M438DRAFT_313499</name>
</gene>
<reference evidence="2 3" key="1">
    <citation type="journal article" date="2014" name="BMC Genomics">
        <title>Genome sequencing of four Aureobasidium pullulans varieties: biotechnological potential, stress tolerance, and description of new species.</title>
        <authorList>
            <person name="Gostin Ar C."/>
            <person name="Ohm R.A."/>
            <person name="Kogej T."/>
            <person name="Sonjak S."/>
            <person name="Turk M."/>
            <person name="Zajc J."/>
            <person name="Zalar P."/>
            <person name="Grube M."/>
            <person name="Sun H."/>
            <person name="Han J."/>
            <person name="Sharma A."/>
            <person name="Chiniquy J."/>
            <person name="Ngan C.Y."/>
            <person name="Lipzen A."/>
            <person name="Barry K."/>
            <person name="Grigoriev I.V."/>
            <person name="Gunde-Cimerman N."/>
        </authorList>
    </citation>
    <scope>NUCLEOTIDE SEQUENCE [LARGE SCALE GENOMIC DNA]</scope>
    <source>
        <strain evidence="2 3">EXF-150</strain>
    </source>
</reference>
<dbReference type="GeneID" id="40744867"/>
<feature type="transmembrane region" description="Helical" evidence="1">
    <location>
        <begin position="33"/>
        <end position="53"/>
    </location>
</feature>